<keyword evidence="4" id="KW-1185">Reference proteome</keyword>
<evidence type="ECO:0000313" key="3">
    <source>
        <dbReference type="EMBL" id="MFE9598671.1"/>
    </source>
</evidence>
<feature type="compositionally biased region" description="Low complexity" evidence="1">
    <location>
        <begin position="183"/>
        <end position="210"/>
    </location>
</feature>
<organism evidence="3 4">
    <name type="scientific">Streptomyces hokutonensis</name>
    <dbReference type="NCBI Taxonomy" id="1306990"/>
    <lineage>
        <taxon>Bacteria</taxon>
        <taxon>Bacillati</taxon>
        <taxon>Actinomycetota</taxon>
        <taxon>Actinomycetes</taxon>
        <taxon>Kitasatosporales</taxon>
        <taxon>Streptomycetaceae</taxon>
        <taxon>Streptomyces</taxon>
    </lineage>
</organism>
<sequence length="224" mass="23012">MQRTNESGGAYGEEPYGGSGYAYAYGHEYDGGAMADTELLTWDPVTTEWDSPHGDVLTVPLPEADPSGLPVSGPKTPTRPSVRPVFVDSSGRRRRRVLRAARLLVIPAGGYVALLISSALGGPTISAPFVPQPHSTHPATPRATTPDSSPGTARSPEIGSPTAARKTPDPTATRTTSRPTDKPTASAAPAPAVAPTSSASTPAVTPGSTSKGRAIGSSHKPVKK</sequence>
<proteinExistence type="predicted"/>
<keyword evidence="2" id="KW-0472">Membrane</keyword>
<dbReference type="RefSeq" id="WP_388104173.1">
    <property type="nucleotide sequence ID" value="NZ_JBIAHM010000002.1"/>
</dbReference>
<feature type="transmembrane region" description="Helical" evidence="2">
    <location>
        <begin position="100"/>
        <end position="120"/>
    </location>
</feature>
<evidence type="ECO:0000256" key="2">
    <source>
        <dbReference type="SAM" id="Phobius"/>
    </source>
</evidence>
<reference evidence="3 4" key="1">
    <citation type="submission" date="2024-10" db="EMBL/GenBank/DDBJ databases">
        <title>The Natural Products Discovery Center: Release of the First 8490 Sequenced Strains for Exploring Actinobacteria Biosynthetic Diversity.</title>
        <authorList>
            <person name="Kalkreuter E."/>
            <person name="Kautsar S.A."/>
            <person name="Yang D."/>
            <person name="Bader C.D."/>
            <person name="Teijaro C.N."/>
            <person name="Fluegel L."/>
            <person name="Davis C.M."/>
            <person name="Simpson J.R."/>
            <person name="Lauterbach L."/>
            <person name="Steele A.D."/>
            <person name="Gui C."/>
            <person name="Meng S."/>
            <person name="Li G."/>
            <person name="Viehrig K."/>
            <person name="Ye F."/>
            <person name="Su P."/>
            <person name="Kiefer A.F."/>
            <person name="Nichols A."/>
            <person name="Cepeda A.J."/>
            <person name="Yan W."/>
            <person name="Fan B."/>
            <person name="Jiang Y."/>
            <person name="Adhikari A."/>
            <person name="Zheng C.-J."/>
            <person name="Schuster L."/>
            <person name="Cowan T.M."/>
            <person name="Smanski M.J."/>
            <person name="Chevrette M.G."/>
            <person name="De Carvalho L.P.S."/>
            <person name="Shen B."/>
        </authorList>
    </citation>
    <scope>NUCLEOTIDE SEQUENCE [LARGE SCALE GENOMIC DNA]</scope>
    <source>
        <strain evidence="3 4">NPDC006488</strain>
    </source>
</reference>
<evidence type="ECO:0000256" key="1">
    <source>
        <dbReference type="SAM" id="MobiDB-lite"/>
    </source>
</evidence>
<gene>
    <name evidence="3" type="ORF">ACFYNQ_08805</name>
</gene>
<name>A0ABW6LXQ8_9ACTN</name>
<feature type="region of interest" description="Disordered" evidence="1">
    <location>
        <begin position="45"/>
        <end position="85"/>
    </location>
</feature>
<keyword evidence="2" id="KW-1133">Transmembrane helix</keyword>
<keyword evidence="2" id="KW-0812">Transmembrane</keyword>
<feature type="compositionally biased region" description="Polar residues" evidence="1">
    <location>
        <begin position="133"/>
        <end position="152"/>
    </location>
</feature>
<feature type="region of interest" description="Disordered" evidence="1">
    <location>
        <begin position="127"/>
        <end position="224"/>
    </location>
</feature>
<accession>A0ABW6LXQ8</accession>
<dbReference type="Proteomes" id="UP001601303">
    <property type="component" value="Unassembled WGS sequence"/>
</dbReference>
<protein>
    <submittedName>
        <fullName evidence="3">Uncharacterized protein</fullName>
    </submittedName>
</protein>
<evidence type="ECO:0000313" key="4">
    <source>
        <dbReference type="Proteomes" id="UP001601303"/>
    </source>
</evidence>
<comment type="caution">
    <text evidence="3">The sequence shown here is derived from an EMBL/GenBank/DDBJ whole genome shotgun (WGS) entry which is preliminary data.</text>
</comment>
<dbReference type="EMBL" id="JBIAHM010000002">
    <property type="protein sequence ID" value="MFE9598671.1"/>
    <property type="molecule type" value="Genomic_DNA"/>
</dbReference>